<protein>
    <submittedName>
        <fullName evidence="1">Uncharacterized protein</fullName>
    </submittedName>
</protein>
<reference evidence="1" key="1">
    <citation type="journal article" date="2015" name="Front. Microbiol.">
        <title>Combining genomic sequencing methods to explore viral diversity and reveal potential virus-host interactions.</title>
        <authorList>
            <person name="Chow C.E."/>
            <person name="Winget D.M."/>
            <person name="White R.A.III."/>
            <person name="Hallam S.J."/>
            <person name="Suttle C.A."/>
        </authorList>
    </citation>
    <scope>NUCLEOTIDE SEQUENCE</scope>
    <source>
        <strain evidence="1">Anoxic2_2</strain>
    </source>
</reference>
<sequence>MDKERKIVIMGIHIIGLEEGYSYEGVWTNDTDILEEWYEEGIISKEEMLDLGFTEKHLLELVEEINLIEREINKEWTCKSEQKKTS</sequence>
<organism evidence="1">
    <name type="scientific">uncultured marine virus</name>
    <dbReference type="NCBI Taxonomy" id="186617"/>
    <lineage>
        <taxon>Viruses</taxon>
        <taxon>environmental samples</taxon>
    </lineage>
</organism>
<proteinExistence type="predicted"/>
<dbReference type="EMBL" id="KR029586">
    <property type="protein sequence ID" value="AKH46767.1"/>
    <property type="molecule type" value="Genomic_DNA"/>
</dbReference>
<name>A0A0F7L5H5_9VIRU</name>
<accession>A0A0F7L5H5</accession>
<reference evidence="1" key="2">
    <citation type="submission" date="2015-03" db="EMBL/GenBank/DDBJ databases">
        <authorList>
            <person name="Chow C.-E.T."/>
            <person name="Winget D.M."/>
            <person name="White R.A.III."/>
            <person name="Hallam S.J."/>
            <person name="Suttle C.A."/>
        </authorList>
    </citation>
    <scope>NUCLEOTIDE SEQUENCE</scope>
    <source>
        <strain evidence="1">Anoxic2_2</strain>
    </source>
</reference>
<evidence type="ECO:0000313" key="1">
    <source>
        <dbReference type="EMBL" id="AKH46767.1"/>
    </source>
</evidence>